<dbReference type="InterPro" id="IPR012337">
    <property type="entry name" value="RNaseH-like_sf"/>
</dbReference>
<dbReference type="AlphaFoldDB" id="A0AAW0PSW6"/>
<organism evidence="2 3">
    <name type="scientific">Mugilogobius chulae</name>
    <name type="common">yellowstripe goby</name>
    <dbReference type="NCBI Taxonomy" id="88201"/>
    <lineage>
        <taxon>Eukaryota</taxon>
        <taxon>Metazoa</taxon>
        <taxon>Chordata</taxon>
        <taxon>Craniata</taxon>
        <taxon>Vertebrata</taxon>
        <taxon>Euteleostomi</taxon>
        <taxon>Actinopterygii</taxon>
        <taxon>Neopterygii</taxon>
        <taxon>Teleostei</taxon>
        <taxon>Neoteleostei</taxon>
        <taxon>Acanthomorphata</taxon>
        <taxon>Gobiaria</taxon>
        <taxon>Gobiiformes</taxon>
        <taxon>Gobioidei</taxon>
        <taxon>Gobiidae</taxon>
        <taxon>Gobionellinae</taxon>
        <taxon>Mugilogobius</taxon>
    </lineage>
</organism>
<evidence type="ECO:0000313" key="3">
    <source>
        <dbReference type="Proteomes" id="UP001460270"/>
    </source>
</evidence>
<protein>
    <recommendedName>
        <fullName evidence="1">HAT C-terminal dimerisation domain-containing protein</fullName>
    </recommendedName>
</protein>
<dbReference type="EMBL" id="JBBPFD010000002">
    <property type="protein sequence ID" value="KAK7938605.1"/>
    <property type="molecule type" value="Genomic_DNA"/>
</dbReference>
<evidence type="ECO:0000259" key="1">
    <source>
        <dbReference type="Pfam" id="PF05699"/>
    </source>
</evidence>
<dbReference type="Proteomes" id="UP001460270">
    <property type="component" value="Unassembled WGS sequence"/>
</dbReference>
<proteinExistence type="predicted"/>
<feature type="domain" description="HAT C-terminal dimerisation" evidence="1">
    <location>
        <begin position="159"/>
        <end position="227"/>
    </location>
</feature>
<dbReference type="Pfam" id="PF05699">
    <property type="entry name" value="Dimer_Tnp_hAT"/>
    <property type="match status" value="1"/>
</dbReference>
<evidence type="ECO:0000313" key="2">
    <source>
        <dbReference type="EMBL" id="KAK7938605.1"/>
    </source>
</evidence>
<accession>A0AAW0PSW6</accession>
<dbReference type="PANTHER" id="PTHR45913">
    <property type="entry name" value="EPM2A-INTERACTING PROTEIN 1"/>
    <property type="match status" value="1"/>
</dbReference>
<reference evidence="3" key="1">
    <citation type="submission" date="2024-04" db="EMBL/GenBank/DDBJ databases">
        <title>Salinicola lusitanus LLJ914,a marine bacterium isolated from the Okinawa Trough.</title>
        <authorList>
            <person name="Li J."/>
        </authorList>
    </citation>
    <scope>NUCLEOTIDE SEQUENCE [LARGE SCALE GENOMIC DNA]</scope>
</reference>
<sequence length="249" mass="28411">MDQQGDGNSASFAGSLAIVRNGKPFTDGDFAKAFMLDVANELFDDFANKDKIIKRIKDMPLSARTVHDRTMMMSNQVEERQVKDLNTAPYFSLALDESTDVSHVSQFSVIARDFEVEVADLKATDMWVNKFKSLNDDLEKLARQQADLASKHKWTEMKKLQPADQLIMKTWNELPVTYRTLQRVSIAVLTMFGSTYACEQSFSHLKHIKSNLRSRLSDESLNACMKLNLTTYQPDYKAISKTMQHQKSH</sequence>
<gene>
    <name evidence="2" type="ORF">WMY93_001931</name>
</gene>
<comment type="caution">
    <text evidence="2">The sequence shown here is derived from an EMBL/GenBank/DDBJ whole genome shotgun (WGS) entry which is preliminary data.</text>
</comment>
<dbReference type="PANTHER" id="PTHR45913:SF10">
    <property type="entry name" value="DUF4371 DOMAIN-CONTAINING PROTEIN"/>
    <property type="match status" value="1"/>
</dbReference>
<dbReference type="InterPro" id="IPR008906">
    <property type="entry name" value="HATC_C_dom"/>
</dbReference>
<dbReference type="SUPFAM" id="SSF53098">
    <property type="entry name" value="Ribonuclease H-like"/>
    <property type="match status" value="1"/>
</dbReference>
<dbReference type="GO" id="GO:0046983">
    <property type="term" value="F:protein dimerization activity"/>
    <property type="evidence" value="ECO:0007669"/>
    <property type="project" value="InterPro"/>
</dbReference>
<keyword evidence="3" id="KW-1185">Reference proteome</keyword>
<name>A0AAW0PSW6_9GOBI</name>